<reference evidence="3 4" key="1">
    <citation type="submission" date="2019-10" db="EMBL/GenBank/DDBJ databases">
        <title>Two novel species isolated from a subtropical stream in China.</title>
        <authorList>
            <person name="Lu H."/>
        </authorList>
    </citation>
    <scope>NUCLEOTIDE SEQUENCE [LARGE SCALE GENOMIC DNA]</scope>
    <source>
        <strain evidence="3 4">FT103W</strain>
    </source>
</reference>
<sequence>MTKLRIKLLDNHELTVEEIFSDSDEEVSYCITQDAKGNLIKEIDIQQELNTAHIEEFVTVVAFPEDMTSKVMLEIPECYSMMNGFLDKYNPNYFYGPKTTLFYDAIKQTPGIGIDYRFSSSSFSDNYGNPNPSFLLFDDLVINIKNIRNSAEFKDKYRKWKENFKKSYDSTRNYVDDLFEKYSKLLVVRLDLGFKQQGVLGKEEVSIEKTKKLLLKFLNAKRSNNIFSDVVGYVWKLEYGELKGYHYHLLIFMNGSNTQRDIYRGLMMGQYWISLTQGDGVFYVSNFKKRYFAKNGLLGIGMVSHFEQDKRKNLNTILRYFFKPDQYLKEKPAKGTRTCGKGESMSLSRTRAGRPRKKRNGDS</sequence>
<dbReference type="EMBL" id="WHUF01000004">
    <property type="protein sequence ID" value="MQA21527.1"/>
    <property type="molecule type" value="Genomic_DNA"/>
</dbReference>
<name>A0A843SL87_9BURK</name>
<evidence type="ECO:0000259" key="2">
    <source>
        <dbReference type="Pfam" id="PF11726"/>
    </source>
</evidence>
<feature type="region of interest" description="Disordered" evidence="1">
    <location>
        <begin position="332"/>
        <end position="363"/>
    </location>
</feature>
<keyword evidence="4" id="KW-1185">Reference proteome</keyword>
<dbReference type="AlphaFoldDB" id="A0A843SL87"/>
<evidence type="ECO:0000313" key="3">
    <source>
        <dbReference type="EMBL" id="MQA21527.1"/>
    </source>
</evidence>
<dbReference type="InterPro" id="IPR057271">
    <property type="entry name" value="YagK_YfjJ_C"/>
</dbReference>
<comment type="caution">
    <text evidence="3">The sequence shown here is derived from an EMBL/GenBank/DDBJ whole genome shotgun (WGS) entry which is preliminary data.</text>
</comment>
<gene>
    <name evidence="3" type="ORF">GEV01_18560</name>
</gene>
<evidence type="ECO:0000313" key="4">
    <source>
        <dbReference type="Proteomes" id="UP000444318"/>
    </source>
</evidence>
<dbReference type="Pfam" id="PF11726">
    <property type="entry name" value="YagK_YfjJ_C"/>
    <property type="match status" value="1"/>
</dbReference>
<proteinExistence type="predicted"/>
<dbReference type="Proteomes" id="UP000444318">
    <property type="component" value="Unassembled WGS sequence"/>
</dbReference>
<feature type="domain" description="YagK/YfjJ C-terminal" evidence="2">
    <location>
        <begin position="179"/>
        <end position="257"/>
    </location>
</feature>
<protein>
    <submittedName>
        <fullName evidence="3">Inovirus Gp2 family protein</fullName>
    </submittedName>
</protein>
<feature type="compositionally biased region" description="Basic residues" evidence="1">
    <location>
        <begin position="351"/>
        <end position="363"/>
    </location>
</feature>
<organism evidence="3 4">
    <name type="scientific">Rugamonas rivuli</name>
    <dbReference type="NCBI Taxonomy" id="2743358"/>
    <lineage>
        <taxon>Bacteria</taxon>
        <taxon>Pseudomonadati</taxon>
        <taxon>Pseudomonadota</taxon>
        <taxon>Betaproteobacteria</taxon>
        <taxon>Burkholderiales</taxon>
        <taxon>Oxalobacteraceae</taxon>
        <taxon>Telluria group</taxon>
        <taxon>Rugamonas</taxon>
    </lineage>
</organism>
<accession>A0A843SL87</accession>
<evidence type="ECO:0000256" key="1">
    <source>
        <dbReference type="SAM" id="MobiDB-lite"/>
    </source>
</evidence>
<dbReference type="RefSeq" id="WP_152807019.1">
    <property type="nucleotide sequence ID" value="NZ_WHUF01000004.1"/>
</dbReference>